<keyword evidence="2" id="KW-1185">Reference proteome</keyword>
<protein>
    <submittedName>
        <fullName evidence="1">Uncharacterized protein</fullName>
    </submittedName>
</protein>
<organism evidence="1 2">
    <name type="scientific">Entomoplasma freundtii</name>
    <dbReference type="NCBI Taxonomy" id="74700"/>
    <lineage>
        <taxon>Bacteria</taxon>
        <taxon>Bacillati</taxon>
        <taxon>Mycoplasmatota</taxon>
        <taxon>Mollicutes</taxon>
        <taxon>Entomoplasmatales</taxon>
        <taxon>Entomoplasmataceae</taxon>
        <taxon>Entomoplasma</taxon>
    </lineage>
</organism>
<dbReference type="RefSeq" id="WP_157844570.1">
    <property type="nucleotide sequence ID" value="NZ_CP024962.1"/>
</dbReference>
<dbReference type="EMBL" id="CP024962">
    <property type="protein sequence ID" value="ATZ16660.1"/>
    <property type="molecule type" value="Genomic_DNA"/>
</dbReference>
<proteinExistence type="predicted"/>
<dbReference type="Proteomes" id="UP000232222">
    <property type="component" value="Chromosome"/>
</dbReference>
<gene>
    <name evidence="1" type="ORF">EFREU_v1c06400</name>
</gene>
<name>A0A2K8NS48_9MOLU</name>
<evidence type="ECO:0000313" key="2">
    <source>
        <dbReference type="Proteomes" id="UP000232222"/>
    </source>
</evidence>
<evidence type="ECO:0000313" key="1">
    <source>
        <dbReference type="EMBL" id="ATZ16660.1"/>
    </source>
</evidence>
<dbReference type="InterPro" id="IPR030949">
    <property type="entry name" value="ECF_S_folate_fam"/>
</dbReference>
<accession>A0A2K8NS48</accession>
<reference evidence="1 2" key="1">
    <citation type="submission" date="2017-11" db="EMBL/GenBank/DDBJ databases">
        <title>Genome sequence of Entomoplasma freundtii BARC 318 (ATCC 51999).</title>
        <authorList>
            <person name="Lo W.-S."/>
            <person name="Gasparich G.E."/>
            <person name="Kuo C.-H."/>
        </authorList>
    </citation>
    <scope>NUCLEOTIDE SEQUENCE [LARGE SCALE GENOMIC DNA]</scope>
    <source>
        <strain evidence="1 2">BARC 318</strain>
    </source>
</reference>
<sequence>MTFYWISNAIAIVCILCLFGLGWVLSRRCRNFGTLNITLTAVLVALSIVFTNVIGYNLKIFGIQIALGNFVIFLIGMLMGPLVGVVGGLIGDSVGSLINISGTYHVNFLLVKILFGFCGSLVFLGKGNKFLMLKVFGLFIFVCGLQIWILNPIGLYSMNGWKSVWITLIPSAPRKGITWLVQSLVYPTLAINSFKILWQLYKRSSYASSTVWAFKNDNLFDNKKQQVLVKLPLSIEPKQQLSPKNVNDKVEKI</sequence>
<dbReference type="InterPro" id="IPR009825">
    <property type="entry name" value="ECF_substrate-spec-like"/>
</dbReference>
<dbReference type="NCBIfam" id="TIGR04518">
    <property type="entry name" value="ECF_S_folT_fam"/>
    <property type="match status" value="1"/>
</dbReference>
<dbReference type="Pfam" id="PF07155">
    <property type="entry name" value="ECF-ribofla_trS"/>
    <property type="match status" value="1"/>
</dbReference>
<dbReference type="GO" id="GO:0016020">
    <property type="term" value="C:membrane"/>
    <property type="evidence" value="ECO:0007669"/>
    <property type="project" value="InterPro"/>
</dbReference>
<dbReference type="AlphaFoldDB" id="A0A2K8NS48"/>
<dbReference type="Gene3D" id="1.10.1760.20">
    <property type="match status" value="1"/>
</dbReference>
<dbReference type="KEGG" id="efr:EFREU_v1c06400"/>